<accession>A0A4R5L642</accession>
<dbReference type="AlphaFoldDB" id="A0A4R5L642"/>
<dbReference type="Gene3D" id="1.10.1220.10">
    <property type="entry name" value="Met repressor-like"/>
    <property type="match status" value="1"/>
</dbReference>
<evidence type="ECO:0000313" key="3">
    <source>
        <dbReference type="Proteomes" id="UP000295606"/>
    </source>
</evidence>
<gene>
    <name evidence="2" type="ORF">E1N52_30015</name>
</gene>
<dbReference type="GO" id="GO:0006355">
    <property type="term" value="P:regulation of DNA-templated transcription"/>
    <property type="evidence" value="ECO:0007669"/>
    <property type="project" value="InterPro"/>
</dbReference>
<reference evidence="2 3" key="1">
    <citation type="submission" date="2019-03" db="EMBL/GenBank/DDBJ databases">
        <title>Paraburkholderia sp. isolated from native Mimosa gymnas in Guartela State Park, Brazil.</title>
        <authorList>
            <person name="Paulitsch F."/>
            <person name="Hungria M."/>
            <person name="Delamuta J.R.M."/>
            <person name="Ribeiro R.A."/>
            <person name="Dall'Agnol R."/>
            <person name="Silva J.S.B."/>
        </authorList>
    </citation>
    <scope>NUCLEOTIDE SEQUENCE [LARGE SCALE GENOMIC DNA]</scope>
    <source>
        <strain evidence="2 3">CNPSo 3008</strain>
    </source>
</reference>
<dbReference type="RefSeq" id="WP_133186682.1">
    <property type="nucleotide sequence ID" value="NZ_SMOD01000029.1"/>
</dbReference>
<evidence type="ECO:0000313" key="2">
    <source>
        <dbReference type="EMBL" id="TDG04298.1"/>
    </source>
</evidence>
<feature type="domain" description="Ribbon-helix-helix protein CopG" evidence="1">
    <location>
        <begin position="3"/>
        <end position="41"/>
    </location>
</feature>
<name>A0A4R5L642_9BURK</name>
<evidence type="ECO:0000259" key="1">
    <source>
        <dbReference type="Pfam" id="PF01402"/>
    </source>
</evidence>
<dbReference type="InterPro" id="IPR013321">
    <property type="entry name" value="Arc_rbn_hlx_hlx"/>
</dbReference>
<dbReference type="Pfam" id="PF01402">
    <property type="entry name" value="RHH_1"/>
    <property type="match status" value="1"/>
</dbReference>
<dbReference type="Proteomes" id="UP000295606">
    <property type="component" value="Unassembled WGS sequence"/>
</dbReference>
<organism evidence="2 3">
    <name type="scientific">Paraburkholderia guartelaensis</name>
    <dbReference type="NCBI Taxonomy" id="2546446"/>
    <lineage>
        <taxon>Bacteria</taxon>
        <taxon>Pseudomonadati</taxon>
        <taxon>Pseudomonadota</taxon>
        <taxon>Betaproteobacteria</taxon>
        <taxon>Burkholderiales</taxon>
        <taxon>Burkholderiaceae</taxon>
        <taxon>Paraburkholderia</taxon>
    </lineage>
</organism>
<proteinExistence type="predicted"/>
<dbReference type="OrthoDB" id="5772152at2"/>
<dbReference type="EMBL" id="SMOD01000029">
    <property type="protein sequence ID" value="TDG04298.1"/>
    <property type="molecule type" value="Genomic_DNA"/>
</dbReference>
<comment type="caution">
    <text evidence="2">The sequence shown here is derived from an EMBL/GenBank/DDBJ whole genome shotgun (WGS) entry which is preliminary data.</text>
</comment>
<sequence>MSRILIDLTEAQVEELAALVQSEHRSRAAIIREAIESYIAQRKRVAAGEDVFGAWKGRQIDGVDYQRELRSEW</sequence>
<dbReference type="InterPro" id="IPR002145">
    <property type="entry name" value="CopG"/>
</dbReference>
<protein>
    <submittedName>
        <fullName evidence="2">Ribbon-helix-helix protein, CopG family</fullName>
    </submittedName>
</protein>